<gene>
    <name evidence="1" type="ORF">GOP47_0002152</name>
</gene>
<reference evidence="1" key="1">
    <citation type="submission" date="2021-01" db="EMBL/GenBank/DDBJ databases">
        <title>Adiantum capillus-veneris genome.</title>
        <authorList>
            <person name="Fang Y."/>
            <person name="Liao Q."/>
        </authorList>
    </citation>
    <scope>NUCLEOTIDE SEQUENCE</scope>
    <source>
        <strain evidence="1">H3</strain>
        <tissue evidence="1">Leaf</tissue>
    </source>
</reference>
<dbReference type="EMBL" id="JABFUD020000003">
    <property type="protein sequence ID" value="KAI5082409.1"/>
    <property type="molecule type" value="Genomic_DNA"/>
</dbReference>
<comment type="caution">
    <text evidence="1">The sequence shown here is derived from an EMBL/GenBank/DDBJ whole genome shotgun (WGS) entry which is preliminary data.</text>
</comment>
<dbReference type="AlphaFoldDB" id="A0A9D4V9U0"/>
<protein>
    <submittedName>
        <fullName evidence="1">Uncharacterized protein</fullName>
    </submittedName>
</protein>
<sequence length="200" mass="21992">MTVPEPIEGLLAFPFLNSTESPTPSKSYFDYWCFPFAAQRIDDAHNVHKSSENGVEVIASPRKDAEGDVCIHVNINGYIDEVISISSDNSNSIITTTLFFDDDDIEVQSKFTPTSSLTSFKPNVILQDEPRMTYPCHQISPMITLLSFCWGGGGKNACLSSPRMGLETSSQNEVLGSDETTSTNDEEVIITRLSSIKACH</sequence>
<proteinExistence type="predicted"/>
<organism evidence="1 2">
    <name type="scientific">Adiantum capillus-veneris</name>
    <name type="common">Maidenhair fern</name>
    <dbReference type="NCBI Taxonomy" id="13818"/>
    <lineage>
        <taxon>Eukaryota</taxon>
        <taxon>Viridiplantae</taxon>
        <taxon>Streptophyta</taxon>
        <taxon>Embryophyta</taxon>
        <taxon>Tracheophyta</taxon>
        <taxon>Polypodiopsida</taxon>
        <taxon>Polypodiidae</taxon>
        <taxon>Polypodiales</taxon>
        <taxon>Pteridineae</taxon>
        <taxon>Pteridaceae</taxon>
        <taxon>Vittarioideae</taxon>
        <taxon>Adiantum</taxon>
    </lineage>
</organism>
<evidence type="ECO:0000313" key="1">
    <source>
        <dbReference type="EMBL" id="KAI5082409.1"/>
    </source>
</evidence>
<accession>A0A9D4V9U0</accession>
<name>A0A9D4V9U0_ADICA</name>
<keyword evidence="2" id="KW-1185">Reference proteome</keyword>
<dbReference type="Proteomes" id="UP000886520">
    <property type="component" value="Chromosome 2"/>
</dbReference>
<evidence type="ECO:0000313" key="2">
    <source>
        <dbReference type="Proteomes" id="UP000886520"/>
    </source>
</evidence>